<comment type="caution">
    <text evidence="2">The sequence shown here is derived from an EMBL/GenBank/DDBJ whole genome shotgun (WGS) entry which is preliminary data.</text>
</comment>
<evidence type="ECO:0000313" key="2">
    <source>
        <dbReference type="EMBL" id="PRY14543.1"/>
    </source>
</evidence>
<keyword evidence="3" id="KW-1185">Reference proteome</keyword>
<feature type="compositionally biased region" description="Acidic residues" evidence="1">
    <location>
        <begin position="31"/>
        <end position="40"/>
    </location>
</feature>
<organism evidence="2 3">
    <name type="scientific">Kineococcus rhizosphaerae</name>
    <dbReference type="NCBI Taxonomy" id="559628"/>
    <lineage>
        <taxon>Bacteria</taxon>
        <taxon>Bacillati</taxon>
        <taxon>Actinomycetota</taxon>
        <taxon>Actinomycetes</taxon>
        <taxon>Kineosporiales</taxon>
        <taxon>Kineosporiaceae</taxon>
        <taxon>Kineococcus</taxon>
    </lineage>
</organism>
<evidence type="ECO:0000256" key="1">
    <source>
        <dbReference type="SAM" id="MobiDB-lite"/>
    </source>
</evidence>
<name>A0A2T0R3G8_9ACTN</name>
<protein>
    <submittedName>
        <fullName evidence="2">Uncharacterized protein</fullName>
    </submittedName>
</protein>
<accession>A0A2T0R3G8</accession>
<dbReference type="Proteomes" id="UP000238083">
    <property type="component" value="Unassembled WGS sequence"/>
</dbReference>
<dbReference type="AlphaFoldDB" id="A0A2T0R3G8"/>
<feature type="compositionally biased region" description="Low complexity" evidence="1">
    <location>
        <begin position="41"/>
        <end position="51"/>
    </location>
</feature>
<sequence>MTNPAEEPGTEEMAEEPLEQGYGNDTGFAEEAAEADDDGTDAASGAEPPKV</sequence>
<gene>
    <name evidence="2" type="ORF">CLV37_106101</name>
</gene>
<dbReference type="EMBL" id="PVZF01000006">
    <property type="protein sequence ID" value="PRY14543.1"/>
    <property type="molecule type" value="Genomic_DNA"/>
</dbReference>
<feature type="compositionally biased region" description="Acidic residues" evidence="1">
    <location>
        <begin position="8"/>
        <end position="18"/>
    </location>
</feature>
<evidence type="ECO:0000313" key="3">
    <source>
        <dbReference type="Proteomes" id="UP000238083"/>
    </source>
</evidence>
<dbReference type="RefSeq" id="WP_170127243.1">
    <property type="nucleotide sequence ID" value="NZ_PVZF01000006.1"/>
</dbReference>
<feature type="region of interest" description="Disordered" evidence="1">
    <location>
        <begin position="1"/>
        <end position="51"/>
    </location>
</feature>
<proteinExistence type="predicted"/>
<reference evidence="2 3" key="1">
    <citation type="submission" date="2018-03" db="EMBL/GenBank/DDBJ databases">
        <title>Genomic Encyclopedia of Archaeal and Bacterial Type Strains, Phase II (KMG-II): from individual species to whole genera.</title>
        <authorList>
            <person name="Goeker M."/>
        </authorList>
    </citation>
    <scope>NUCLEOTIDE SEQUENCE [LARGE SCALE GENOMIC DNA]</scope>
    <source>
        <strain evidence="2 3">DSM 19711</strain>
    </source>
</reference>